<dbReference type="InterPro" id="IPR049453">
    <property type="entry name" value="Memb_transporter_dom"/>
</dbReference>
<evidence type="ECO:0000256" key="1">
    <source>
        <dbReference type="ARBA" id="ARBA00004141"/>
    </source>
</evidence>
<feature type="transmembrane region" description="Helical" evidence="5">
    <location>
        <begin position="275"/>
        <end position="291"/>
    </location>
</feature>
<keyword evidence="8" id="KW-1185">Reference proteome</keyword>
<feature type="transmembrane region" description="Helical" evidence="5">
    <location>
        <begin position="303"/>
        <end position="323"/>
    </location>
</feature>
<evidence type="ECO:0000256" key="2">
    <source>
        <dbReference type="ARBA" id="ARBA00022692"/>
    </source>
</evidence>
<evidence type="ECO:0000313" key="8">
    <source>
        <dbReference type="Proteomes" id="UP000243793"/>
    </source>
</evidence>
<sequence>MELTQDKLRICFRVAFASATGLLLTKLMNWNFGVFFTVYPMLLLGMIPVLNRFIALQFIGSSLLTSLEIMILPSLLHNWPPAFTVVVFLLFLSRFMLMAKGPMMLFGASGCVSLSIMLHFSSYEHFGLTDMAVMNIMASVMSVALAYIAYAFLPNIEPPTAVVRPAKSANVIRHQALLGAIVATISFVVFQSVDLVDSLSAQVATVLVLFPMSFMGAVESGKMRCIGTLLGCGLGLLTQVFLYSHYHNLVLLSMSFWLCAMVFARWHVKEGISGIGFAGLTTTGILFGQYISPEHDLVYSALYRMSSMTIAILVTLCCVYLVHKILNLFPSTRYEVVSTG</sequence>
<gene>
    <name evidence="7" type="ORF">CBP12_09850</name>
</gene>
<comment type="subcellular location">
    <subcellularLocation>
        <location evidence="1">Membrane</location>
        <topology evidence="1">Multi-pass membrane protein</topology>
    </subcellularLocation>
</comment>
<dbReference type="Pfam" id="PF13515">
    <property type="entry name" value="FUSC_2"/>
    <property type="match status" value="1"/>
</dbReference>
<dbReference type="Proteomes" id="UP000243793">
    <property type="component" value="Chromosome"/>
</dbReference>
<evidence type="ECO:0000256" key="4">
    <source>
        <dbReference type="ARBA" id="ARBA00023136"/>
    </source>
</evidence>
<organism evidence="7 8">
    <name type="scientific">Oceanisphaera avium</name>
    <dbReference type="NCBI Taxonomy" id="1903694"/>
    <lineage>
        <taxon>Bacteria</taxon>
        <taxon>Pseudomonadati</taxon>
        <taxon>Pseudomonadota</taxon>
        <taxon>Gammaproteobacteria</taxon>
        <taxon>Aeromonadales</taxon>
        <taxon>Aeromonadaceae</taxon>
        <taxon>Oceanisphaera</taxon>
    </lineage>
</organism>
<dbReference type="Pfam" id="PF11168">
    <property type="entry name" value="DUF2955"/>
    <property type="match status" value="1"/>
</dbReference>
<feature type="transmembrane region" description="Helical" evidence="5">
    <location>
        <begin position="79"/>
        <end position="97"/>
    </location>
</feature>
<evidence type="ECO:0000313" key="7">
    <source>
        <dbReference type="EMBL" id="ART80408.1"/>
    </source>
</evidence>
<feature type="domain" description="Integral membrane bound transporter" evidence="6">
    <location>
        <begin position="198"/>
        <end position="318"/>
    </location>
</feature>
<dbReference type="InterPro" id="IPR016926">
    <property type="entry name" value="UCP029594"/>
</dbReference>
<evidence type="ECO:0000256" key="5">
    <source>
        <dbReference type="SAM" id="Phobius"/>
    </source>
</evidence>
<dbReference type="PIRSF" id="PIRSF029594">
    <property type="entry name" value="UCP029594"/>
    <property type="match status" value="1"/>
</dbReference>
<evidence type="ECO:0000259" key="6">
    <source>
        <dbReference type="Pfam" id="PF13515"/>
    </source>
</evidence>
<dbReference type="OrthoDB" id="6799126at2"/>
<accession>A0A1Y0CYR7</accession>
<keyword evidence="3 5" id="KW-1133">Transmembrane helix</keyword>
<dbReference type="RefSeq" id="WP_086964274.1">
    <property type="nucleotide sequence ID" value="NZ_CP021376.1"/>
</dbReference>
<name>A0A1Y0CYR7_9GAMM</name>
<feature type="transmembrane region" description="Helical" evidence="5">
    <location>
        <begin position="30"/>
        <end position="47"/>
    </location>
</feature>
<feature type="transmembrane region" description="Helical" evidence="5">
    <location>
        <begin position="199"/>
        <end position="218"/>
    </location>
</feature>
<feature type="transmembrane region" description="Helical" evidence="5">
    <location>
        <begin position="249"/>
        <end position="268"/>
    </location>
</feature>
<dbReference type="InterPro" id="IPR022604">
    <property type="entry name" value="DUF2955"/>
</dbReference>
<feature type="transmembrane region" description="Helical" evidence="5">
    <location>
        <begin position="104"/>
        <end position="120"/>
    </location>
</feature>
<feature type="transmembrane region" description="Helical" evidence="5">
    <location>
        <begin position="174"/>
        <end position="193"/>
    </location>
</feature>
<reference evidence="8" key="1">
    <citation type="submission" date="2017-05" db="EMBL/GenBank/DDBJ databases">
        <authorList>
            <person name="Sung H."/>
        </authorList>
    </citation>
    <scope>NUCLEOTIDE SEQUENCE [LARGE SCALE GENOMIC DNA]</scope>
    <source>
        <strain evidence="8">AMac2203</strain>
    </source>
</reference>
<dbReference type="KEGG" id="ocm:CBP12_09850"/>
<protein>
    <submittedName>
        <fullName evidence="7">1,4-alpha-glucan branching protein</fullName>
    </submittedName>
</protein>
<evidence type="ECO:0000256" key="3">
    <source>
        <dbReference type="ARBA" id="ARBA00022989"/>
    </source>
</evidence>
<dbReference type="AlphaFoldDB" id="A0A1Y0CYR7"/>
<dbReference type="GO" id="GO:0016020">
    <property type="term" value="C:membrane"/>
    <property type="evidence" value="ECO:0007669"/>
    <property type="project" value="UniProtKB-SubCell"/>
</dbReference>
<proteinExistence type="predicted"/>
<keyword evidence="2 5" id="KW-0812">Transmembrane</keyword>
<keyword evidence="4 5" id="KW-0472">Membrane</keyword>
<feature type="transmembrane region" description="Helical" evidence="5">
    <location>
        <begin position="225"/>
        <end position="243"/>
    </location>
</feature>
<dbReference type="EMBL" id="CP021376">
    <property type="protein sequence ID" value="ART80408.1"/>
    <property type="molecule type" value="Genomic_DNA"/>
</dbReference>
<feature type="transmembrane region" description="Helical" evidence="5">
    <location>
        <begin position="132"/>
        <end position="153"/>
    </location>
</feature>